<accession>A0A5Q2QBX6</accession>
<dbReference type="InterPro" id="IPR036102">
    <property type="entry name" value="OsmC/Ohrsf"/>
</dbReference>
<evidence type="ECO:0000259" key="1">
    <source>
        <dbReference type="Pfam" id="PF12146"/>
    </source>
</evidence>
<gene>
    <name evidence="2" type="ORF">GH975_04170</name>
</gene>
<feature type="domain" description="Serine aminopeptidase S33" evidence="1">
    <location>
        <begin position="47"/>
        <end position="139"/>
    </location>
</feature>
<dbReference type="AlphaFoldDB" id="A0A5Q2QBX6"/>
<dbReference type="PANTHER" id="PTHR39624:SF2">
    <property type="entry name" value="OSMC-LIKE PROTEIN"/>
    <property type="match status" value="1"/>
</dbReference>
<dbReference type="RefSeq" id="WP_153713315.1">
    <property type="nucleotide sequence ID" value="NZ_CP045871.1"/>
</dbReference>
<dbReference type="Gene3D" id="3.30.300.20">
    <property type="match status" value="1"/>
</dbReference>
<keyword evidence="2" id="KW-0378">Hydrolase</keyword>
<dbReference type="Pfam" id="PF12146">
    <property type="entry name" value="Hydrolase_4"/>
    <property type="match status" value="1"/>
</dbReference>
<dbReference type="InterPro" id="IPR003718">
    <property type="entry name" value="OsmC/Ohr_fam"/>
</dbReference>
<dbReference type="SUPFAM" id="SSF82784">
    <property type="entry name" value="OsmC-like"/>
    <property type="match status" value="1"/>
</dbReference>
<organism evidence="2 3">
    <name type="scientific">Litorivicinus lipolyticus</name>
    <dbReference type="NCBI Taxonomy" id="418701"/>
    <lineage>
        <taxon>Bacteria</taxon>
        <taxon>Pseudomonadati</taxon>
        <taxon>Pseudomonadota</taxon>
        <taxon>Gammaproteobacteria</taxon>
        <taxon>Oceanospirillales</taxon>
        <taxon>Litorivicinaceae</taxon>
        <taxon>Litorivicinus</taxon>
    </lineage>
</organism>
<evidence type="ECO:0000313" key="2">
    <source>
        <dbReference type="EMBL" id="QGG79811.1"/>
    </source>
</evidence>
<dbReference type="PANTHER" id="PTHR39624">
    <property type="entry name" value="PROTEIN INVOLVED IN RIMO-MEDIATED BETA-METHYLTHIOLATION OF RIBOSOMAL PROTEIN S12 YCAO"/>
    <property type="match status" value="1"/>
</dbReference>
<dbReference type="GO" id="GO:0016787">
    <property type="term" value="F:hydrolase activity"/>
    <property type="evidence" value="ECO:0007669"/>
    <property type="project" value="UniProtKB-KW"/>
</dbReference>
<name>A0A5Q2QBX6_9GAMM</name>
<keyword evidence="3" id="KW-1185">Reference proteome</keyword>
<dbReference type="InterPro" id="IPR022742">
    <property type="entry name" value="Hydrolase_4"/>
</dbReference>
<dbReference type="Proteomes" id="UP000388235">
    <property type="component" value="Chromosome"/>
</dbReference>
<reference evidence="2 3" key="1">
    <citation type="submission" date="2019-11" db="EMBL/GenBank/DDBJ databases">
        <authorList>
            <person name="Khan S.A."/>
            <person name="Jeon C.O."/>
            <person name="Chun B.H."/>
        </authorList>
    </citation>
    <scope>NUCLEOTIDE SEQUENCE [LARGE SCALE GENOMIC DNA]</scope>
    <source>
        <strain evidence="2 3">IMCC 1097</strain>
    </source>
</reference>
<dbReference type="Gene3D" id="3.40.50.1820">
    <property type="entry name" value="alpha/beta hydrolase"/>
    <property type="match status" value="1"/>
</dbReference>
<dbReference type="Pfam" id="PF02566">
    <property type="entry name" value="OsmC"/>
    <property type="match status" value="1"/>
</dbReference>
<dbReference type="EMBL" id="CP045871">
    <property type="protein sequence ID" value="QGG79811.1"/>
    <property type="molecule type" value="Genomic_DNA"/>
</dbReference>
<dbReference type="InterPro" id="IPR029058">
    <property type="entry name" value="AB_hydrolase_fold"/>
</dbReference>
<dbReference type="OrthoDB" id="9789573at2"/>
<evidence type="ECO:0000313" key="3">
    <source>
        <dbReference type="Proteomes" id="UP000388235"/>
    </source>
</evidence>
<dbReference type="KEGG" id="llp:GH975_04170"/>
<sequence>MSAQNLTFSGHDDQPLDAVIDWPAEPLRGFALFAHCFTCGKDLFAARQIARALAGKGIACVRFDFSGVGRRASQPELAGFTHDLDDLVAVYEQMRERFQAPALLVGHSLGGAAVLAAAHRMPDVSAVVTVGAPFDPGHVSHLIPHAARDEISERGFSEVRLGGRQIKVRDGFLESISNHDAEVNIGRLLKALLVMHAPNDEIVEIDNAARIYAAAKHPKSFVSLDSADHLLSRRNDALYAAEVIAAWSSRYLPAAEAVDAPADRVVVRETNAGIYQQLIHAEGHRLIADEPESVGGDNTGASPYGLLGAALGACTSMTLRMYAERKKIALDHVEVTVRHQKIHAADCERCDSQTGKVDEFVREIRLTGTLTDEQRQSLLKIADRCPVHQTLERSNQIVTALSV</sequence>
<protein>
    <submittedName>
        <fullName evidence="2">Alpha/beta fold hydrolase</fullName>
    </submittedName>
</protein>
<proteinExistence type="predicted"/>
<dbReference type="InterPro" id="IPR015946">
    <property type="entry name" value="KH_dom-like_a/b"/>
</dbReference>
<dbReference type="SUPFAM" id="SSF53474">
    <property type="entry name" value="alpha/beta-Hydrolases"/>
    <property type="match status" value="1"/>
</dbReference>